<name>A0ABV0MHQ5_9TELE</name>
<accession>A0ABV0MHQ5</accession>
<feature type="transmembrane region" description="Helical" evidence="3">
    <location>
        <begin position="557"/>
        <end position="578"/>
    </location>
</feature>
<dbReference type="InterPro" id="IPR011333">
    <property type="entry name" value="SKP1/BTB/POZ_sf"/>
</dbReference>
<feature type="region of interest" description="Disordered" evidence="2">
    <location>
        <begin position="710"/>
        <end position="735"/>
    </location>
</feature>
<gene>
    <name evidence="6" type="ORF">GOODEAATRI_014406</name>
</gene>
<dbReference type="EMBL" id="JAHRIO010001014">
    <property type="protein sequence ID" value="MEQ2158634.1"/>
    <property type="molecule type" value="Genomic_DNA"/>
</dbReference>
<protein>
    <recommendedName>
        <fullName evidence="8">Zinc finger and BTB domain containing 7C</fullName>
    </recommendedName>
</protein>
<dbReference type="InterPro" id="IPR000210">
    <property type="entry name" value="BTB/POZ_dom"/>
</dbReference>
<keyword evidence="3" id="KW-0812">Transmembrane</keyword>
<dbReference type="PROSITE" id="PS00028">
    <property type="entry name" value="ZINC_FINGER_C2H2_1"/>
    <property type="match status" value="2"/>
</dbReference>
<feature type="domain" description="BTB" evidence="4">
    <location>
        <begin position="35"/>
        <end position="109"/>
    </location>
</feature>
<dbReference type="Gene3D" id="3.30.160.60">
    <property type="entry name" value="Classic Zinc Finger"/>
    <property type="match status" value="5"/>
</dbReference>
<evidence type="ECO:0000313" key="7">
    <source>
        <dbReference type="Proteomes" id="UP001476798"/>
    </source>
</evidence>
<keyword evidence="3" id="KW-0472">Membrane</keyword>
<dbReference type="SUPFAM" id="SSF54695">
    <property type="entry name" value="POZ domain"/>
    <property type="match status" value="1"/>
</dbReference>
<keyword evidence="7" id="KW-1185">Reference proteome</keyword>
<reference evidence="6 7" key="1">
    <citation type="submission" date="2021-06" db="EMBL/GenBank/DDBJ databases">
        <authorList>
            <person name="Palmer J.M."/>
        </authorList>
    </citation>
    <scope>NUCLEOTIDE SEQUENCE [LARGE SCALE GENOMIC DNA]</scope>
    <source>
        <strain evidence="6 7">GA_2019</strain>
        <tissue evidence="6">Muscle</tissue>
    </source>
</reference>
<dbReference type="PROSITE" id="PS50097">
    <property type="entry name" value="BTB"/>
    <property type="match status" value="1"/>
</dbReference>
<evidence type="ECO:0000256" key="3">
    <source>
        <dbReference type="SAM" id="Phobius"/>
    </source>
</evidence>
<feature type="compositionally biased region" description="Polar residues" evidence="2">
    <location>
        <begin position="206"/>
        <end position="220"/>
    </location>
</feature>
<feature type="transmembrane region" description="Helical" evidence="3">
    <location>
        <begin position="953"/>
        <end position="976"/>
    </location>
</feature>
<dbReference type="PROSITE" id="PS50157">
    <property type="entry name" value="ZINC_FINGER_C2H2_2"/>
    <property type="match status" value="4"/>
</dbReference>
<evidence type="ECO:0000256" key="1">
    <source>
        <dbReference type="PROSITE-ProRule" id="PRU00042"/>
    </source>
</evidence>
<dbReference type="PANTHER" id="PTHR46105:SF7">
    <property type="entry name" value="ZINC FINGER AND BTB DOMAIN-CONTAINING PROTEIN 7C"/>
    <property type="match status" value="1"/>
</dbReference>
<dbReference type="Gene3D" id="3.30.710.10">
    <property type="entry name" value="Potassium Channel Kv1.1, Chain A"/>
    <property type="match status" value="1"/>
</dbReference>
<feature type="domain" description="C2H2-type" evidence="5">
    <location>
        <begin position="624"/>
        <end position="659"/>
    </location>
</feature>
<proteinExistence type="predicted"/>
<dbReference type="Pfam" id="PF00096">
    <property type="entry name" value="zf-C2H2"/>
    <property type="match status" value="1"/>
</dbReference>
<evidence type="ECO:0000256" key="2">
    <source>
        <dbReference type="SAM" id="MobiDB-lite"/>
    </source>
</evidence>
<feature type="region of interest" description="Disordered" evidence="2">
    <location>
        <begin position="645"/>
        <end position="666"/>
    </location>
</feature>
<dbReference type="Proteomes" id="UP001476798">
    <property type="component" value="Unassembled WGS sequence"/>
</dbReference>
<organism evidence="6 7">
    <name type="scientific">Goodea atripinnis</name>
    <dbReference type="NCBI Taxonomy" id="208336"/>
    <lineage>
        <taxon>Eukaryota</taxon>
        <taxon>Metazoa</taxon>
        <taxon>Chordata</taxon>
        <taxon>Craniata</taxon>
        <taxon>Vertebrata</taxon>
        <taxon>Euteleostomi</taxon>
        <taxon>Actinopterygii</taxon>
        <taxon>Neopterygii</taxon>
        <taxon>Teleostei</taxon>
        <taxon>Neoteleostei</taxon>
        <taxon>Acanthomorphata</taxon>
        <taxon>Ovalentaria</taxon>
        <taxon>Atherinomorphae</taxon>
        <taxon>Cyprinodontiformes</taxon>
        <taxon>Goodeidae</taxon>
        <taxon>Goodea</taxon>
    </lineage>
</organism>
<dbReference type="InterPro" id="IPR013087">
    <property type="entry name" value="Znf_C2H2_type"/>
</dbReference>
<dbReference type="SMART" id="SM00225">
    <property type="entry name" value="BTB"/>
    <property type="match status" value="1"/>
</dbReference>
<feature type="compositionally biased region" description="Acidic residues" evidence="2">
    <location>
        <begin position="150"/>
        <end position="176"/>
    </location>
</feature>
<keyword evidence="1" id="KW-0863">Zinc-finger</keyword>
<dbReference type="InterPro" id="IPR050457">
    <property type="entry name" value="ZnFinger_BTB_dom_contain"/>
</dbReference>
<dbReference type="SUPFAM" id="SSF57667">
    <property type="entry name" value="beta-beta-alpha zinc fingers"/>
    <property type="match status" value="2"/>
</dbReference>
<dbReference type="PANTHER" id="PTHR46105">
    <property type="entry name" value="AGAP004733-PA"/>
    <property type="match status" value="1"/>
</dbReference>
<evidence type="ECO:0000259" key="5">
    <source>
        <dbReference type="PROSITE" id="PS50157"/>
    </source>
</evidence>
<keyword evidence="1" id="KW-0479">Metal-binding</keyword>
<dbReference type="Pfam" id="PF00651">
    <property type="entry name" value="BTB"/>
    <property type="match status" value="1"/>
</dbReference>
<feature type="compositionally biased region" description="Basic residues" evidence="2">
    <location>
        <begin position="645"/>
        <end position="660"/>
    </location>
</feature>
<keyword evidence="1" id="KW-0862">Zinc</keyword>
<feature type="compositionally biased region" description="Low complexity" evidence="2">
    <location>
        <begin position="221"/>
        <end position="232"/>
    </location>
</feature>
<evidence type="ECO:0000313" key="6">
    <source>
        <dbReference type="EMBL" id="MEQ2158634.1"/>
    </source>
</evidence>
<evidence type="ECO:0008006" key="8">
    <source>
        <dbReference type="Google" id="ProtNLM"/>
    </source>
</evidence>
<dbReference type="InterPro" id="IPR036236">
    <property type="entry name" value="Znf_C2H2_sf"/>
</dbReference>
<dbReference type="SMART" id="SM00355">
    <property type="entry name" value="ZnF_C2H2"/>
    <property type="match status" value="4"/>
</dbReference>
<comment type="caution">
    <text evidence="6">The sequence shown here is derived from an EMBL/GenBank/DDBJ whole genome shotgun (WGS) entry which is preliminary data.</text>
</comment>
<feature type="region of interest" description="Disordered" evidence="2">
    <location>
        <begin position="138"/>
        <end position="244"/>
    </location>
</feature>
<evidence type="ECO:0000259" key="4">
    <source>
        <dbReference type="PROSITE" id="PS50097"/>
    </source>
</evidence>
<feature type="domain" description="C2H2-type" evidence="5">
    <location>
        <begin position="566"/>
        <end position="595"/>
    </location>
</feature>
<feature type="domain" description="C2H2-type" evidence="5">
    <location>
        <begin position="419"/>
        <end position="446"/>
    </location>
</feature>
<sequence length="981" mass="110609">MVHHREEDLIGIPFPNHSSDVLCSLNEQRRDGLLCDVILIVRDQEYRTHRSVLAACSQYFKKLFTVGTTEGGDPHHTAAAAVYEIDFVAPESLTAILEFAYTSTLTVTASNVKEILTAAQMLEIPCIINVCLEIMDSGDGGGGGGREGKEEEGEEDEEEEEEDEVDEEEEEDEEEDMGFRKDEQEEEDNVSERSLQSLESRGEQTPLGTEDSSPPSTSTYQGQLDQLSQSQSPDTFRGKQESMESRALKDFSIESLLQEGLYPRMSALDRRANFSPLMPGFYPSMWAAEFPGFPHQLLNPTHSHAATTPQTRLTHTFPASTPLESSRPLDLAVKREIIKEEIKEEVPPSLLQGDFLKEFVSSGLGGAINTRSASSESHIKEEADIRSYLSFLSSASHLGALFPPWQLEEERKMKPKASQQCPICNKVIQGAGKLPRHMRTHTGEKPYMCTICEVRFTRYVSNKPHDDGVMMFCCNSCVNGKTLHIFLLEVNLLSSHLNIKQLKVENPSTHCSLYQCYFCSILFTFSACILGRQYNIVTVDNKNQKLQWTPASHFCQYISILDIILNMCAFCFVLGFFCRQDKLKIHMRKHTGERPYICLHCNSKFVHNYDLKNHLRIHTGVRPYQCEHCYKSFTRSDHLHRHIKRQSCRISRPRRGRKPTAWRSAPTSSFLCPPTVTASQVEESPSYQGVKNHGLGELLGFSGRGLGFKSMDGSVRESREERQAEGKQAAEEEKAGGLRQRGVFAFTLAGEEMLTHSPFYAASADPWTMRLERAPPIPDYKSMLVLFVLKESMESRALKDFSIESLLQEGLYPRMSALDRRANFSPLMPGFYPSMWAAEFPGFPHQLLNPTHSHAATTPQTRLTHTFPASTPLEPSRPLDLAVKREIIKEEIKEEFPPSLLQGDFLKEFVSSGLGGAINTRSALSESHIKEEADIRSYLSFPSNSRFSYKSMLVFFGLVQQISGIFGPNFFHVMFISDLGR</sequence>
<feature type="compositionally biased region" description="Basic and acidic residues" evidence="2">
    <location>
        <begin position="714"/>
        <end position="735"/>
    </location>
</feature>
<feature type="domain" description="C2H2-type" evidence="5">
    <location>
        <begin position="596"/>
        <end position="623"/>
    </location>
</feature>
<keyword evidence="3" id="KW-1133">Transmembrane helix</keyword>